<dbReference type="AlphaFoldDB" id="A0A918N2D6"/>
<organism evidence="1 2">
    <name type="scientific">Aquimarina muelleri</name>
    <dbReference type="NCBI Taxonomy" id="279356"/>
    <lineage>
        <taxon>Bacteria</taxon>
        <taxon>Pseudomonadati</taxon>
        <taxon>Bacteroidota</taxon>
        <taxon>Flavobacteriia</taxon>
        <taxon>Flavobacteriales</taxon>
        <taxon>Flavobacteriaceae</taxon>
        <taxon>Aquimarina</taxon>
    </lineage>
</organism>
<evidence type="ECO:0000313" key="1">
    <source>
        <dbReference type="EMBL" id="GGX17608.1"/>
    </source>
</evidence>
<evidence type="ECO:0008006" key="3">
    <source>
        <dbReference type="Google" id="ProtNLM"/>
    </source>
</evidence>
<dbReference type="EMBL" id="BMWS01000011">
    <property type="protein sequence ID" value="GGX17608.1"/>
    <property type="molecule type" value="Genomic_DNA"/>
</dbReference>
<evidence type="ECO:0000313" key="2">
    <source>
        <dbReference type="Proteomes" id="UP000601108"/>
    </source>
</evidence>
<dbReference type="PROSITE" id="PS51257">
    <property type="entry name" value="PROKAR_LIPOPROTEIN"/>
    <property type="match status" value="1"/>
</dbReference>
<keyword evidence="2" id="KW-1185">Reference proteome</keyword>
<dbReference type="Proteomes" id="UP000601108">
    <property type="component" value="Unassembled WGS sequence"/>
</dbReference>
<proteinExistence type="predicted"/>
<reference evidence="1 2" key="1">
    <citation type="journal article" date="2014" name="Int. J. Syst. Evol. Microbiol.">
        <title>Complete genome sequence of Corynebacterium casei LMG S-19264T (=DSM 44701T), isolated from a smear-ripened cheese.</title>
        <authorList>
            <consortium name="US DOE Joint Genome Institute (JGI-PGF)"/>
            <person name="Walter F."/>
            <person name="Albersmeier A."/>
            <person name="Kalinowski J."/>
            <person name="Ruckert C."/>
        </authorList>
    </citation>
    <scope>NUCLEOTIDE SEQUENCE [LARGE SCALE GENOMIC DNA]</scope>
    <source>
        <strain evidence="1 2">KCTC 12285</strain>
    </source>
</reference>
<gene>
    <name evidence="1" type="ORF">GCM10007384_18750</name>
</gene>
<dbReference type="RefSeq" id="WP_027414297.1">
    <property type="nucleotide sequence ID" value="NZ_BMWS01000011.1"/>
</dbReference>
<protein>
    <recommendedName>
        <fullName evidence="3">Lipoprotein</fullName>
    </recommendedName>
</protein>
<comment type="caution">
    <text evidence="1">The sequence shown here is derived from an EMBL/GenBank/DDBJ whole genome shotgun (WGS) entry which is preliminary data.</text>
</comment>
<name>A0A918N2D6_9FLAO</name>
<sequence length="149" mass="17408">MNSKIVALIFSVFLLFACKQEVKKEGLLESSKSRVTKKSQEIFQEKEGSFYIKNWIGVYTFDYGGEHMGEEFDGTVKFQIKEASSKIYFNKEEELIEIVNITKDTIHFQNKKGDIYKIYKDKQGYFNVGGHEIYMLNPPNESYLLTKEK</sequence>
<accession>A0A918N2D6</accession>